<organism evidence="4 5">
    <name type="scientific">Rhinolophus ferrumequinum</name>
    <name type="common">Greater horseshoe bat</name>
    <dbReference type="NCBI Taxonomy" id="59479"/>
    <lineage>
        <taxon>Eukaryota</taxon>
        <taxon>Metazoa</taxon>
        <taxon>Chordata</taxon>
        <taxon>Craniata</taxon>
        <taxon>Vertebrata</taxon>
        <taxon>Euteleostomi</taxon>
        <taxon>Mammalia</taxon>
        <taxon>Eutheria</taxon>
        <taxon>Laurasiatheria</taxon>
        <taxon>Chiroptera</taxon>
        <taxon>Yinpterochiroptera</taxon>
        <taxon>Rhinolophoidea</taxon>
        <taxon>Rhinolophidae</taxon>
        <taxon>Rhinolophinae</taxon>
        <taxon>Rhinolophus</taxon>
    </lineage>
</organism>
<protein>
    <submittedName>
        <fullName evidence="4">Ectonucleoside triphosphate diphosphohydrolase 6</fullName>
    </submittedName>
</protein>
<keyword evidence="2" id="KW-0378">Hydrolase</keyword>
<dbReference type="GO" id="GO:0005794">
    <property type="term" value="C:Golgi apparatus"/>
    <property type="evidence" value="ECO:0007669"/>
    <property type="project" value="Ensembl"/>
</dbReference>
<dbReference type="Ensembl" id="ENSRFET00010019215.1">
    <property type="protein sequence ID" value="ENSRFEP00010017619.1"/>
    <property type="gene ID" value="ENSRFEG00010011594.1"/>
</dbReference>
<dbReference type="GO" id="GO:0005576">
    <property type="term" value="C:extracellular region"/>
    <property type="evidence" value="ECO:0007669"/>
    <property type="project" value="Ensembl"/>
</dbReference>
<dbReference type="GO" id="GO:1990003">
    <property type="term" value="F:IDP phosphatase activity"/>
    <property type="evidence" value="ECO:0007669"/>
    <property type="project" value="Ensembl"/>
</dbReference>
<dbReference type="OMA" id="GEQYEAM"/>
<dbReference type="FunCoup" id="A0A671EW94">
    <property type="interactions" value="2567"/>
</dbReference>
<sequence length="461" mass="51952">MEENGVCFQGRYEVWKYIFEGTERNQFILKMVWRYLKNLKMELPYDPVIPLLGIYPEKSKAPIQKSLCTPMFIAALYTIAKTWKQPKCPSVDDWIKKLWYIYTMEYYAAIKKKEILPFAMTWMDLGNIMLMVTTLTHEIFKALQPGLSTYADDVEKSTAGILELLDVAKQDIPFDFWNATPLVLEATAGLRLLPGEKAQNLLQKVKEVFKASPFLVGDDCVSIMKGTNKGVSAWVTVSFLTGILKTSGSSSVGMLDLGGGSTQITFLPRVQGTLQTSLPGYLTSLQMFNRTYKLYSYSYLGLGLMSARLAILGGIEGKPAEDEKELVSPCLSPNVKGEWEHSGTVDLSFIDVSEILQNKVHIMEEVKDVDFHAFSYYYDLAANVDLVGKGGWARNLDMDPWAEGLCQGAFCDVTMWLSEFGFPRNKVIKLTRKIDNFETSWALGAIFHYIDSINGQKNWAT</sequence>
<comment type="similarity">
    <text evidence="1">Belongs to the GDA1/CD39 NTPase family.</text>
</comment>
<dbReference type="PANTHER" id="PTHR11782:SF99">
    <property type="entry name" value="ECTONUCLEOSIDE TRIPHOSPHATE DIPHOSPHOHYDROLASE 6"/>
    <property type="match status" value="1"/>
</dbReference>
<accession>A0A671EW94</accession>
<evidence type="ECO:0000313" key="4">
    <source>
        <dbReference type="Ensembl" id="ENSRFEP00010017619.1"/>
    </source>
</evidence>
<evidence type="ECO:0000256" key="3">
    <source>
        <dbReference type="PIRSR" id="PIRSR600407-2"/>
    </source>
</evidence>
<reference evidence="4" key="5">
    <citation type="submission" date="2025-09" db="UniProtKB">
        <authorList>
            <consortium name="Ensembl"/>
        </authorList>
    </citation>
    <scope>IDENTIFICATION</scope>
</reference>
<keyword evidence="3" id="KW-0067">ATP-binding</keyword>
<dbReference type="GeneTree" id="ENSGT01150000286963"/>
<dbReference type="PANTHER" id="PTHR11782">
    <property type="entry name" value="ADENOSINE/GUANOSINE DIPHOSPHATASE"/>
    <property type="match status" value="1"/>
</dbReference>
<dbReference type="GO" id="GO:0045134">
    <property type="term" value="F:UDP phosphatase activity"/>
    <property type="evidence" value="ECO:0007669"/>
    <property type="project" value="Ensembl"/>
</dbReference>
<evidence type="ECO:0000256" key="2">
    <source>
        <dbReference type="ARBA" id="ARBA00022801"/>
    </source>
</evidence>
<dbReference type="InterPro" id="IPR000407">
    <property type="entry name" value="GDA1_CD39_NTPase"/>
</dbReference>
<dbReference type="AlphaFoldDB" id="A0A671EW94"/>
<dbReference type="Gene3D" id="3.30.420.40">
    <property type="match status" value="1"/>
</dbReference>
<dbReference type="InParanoid" id="A0A671EW94"/>
<reference evidence="4" key="4">
    <citation type="submission" date="2025-08" db="UniProtKB">
        <authorList>
            <consortium name="Ensembl"/>
        </authorList>
    </citation>
    <scope>IDENTIFICATION</scope>
</reference>
<keyword evidence="5" id="KW-1185">Reference proteome</keyword>
<name>A0A671EW94_RHIFE</name>
<reference evidence="5" key="3">
    <citation type="submission" date="2018-12" db="EMBL/GenBank/DDBJ databases">
        <title>G10K-VGP greater horseshoe bat female genome, primary haplotype.</title>
        <authorList>
            <person name="Teeling E."/>
            <person name="Myers G."/>
            <person name="Vernes S."/>
            <person name="Pippel M."/>
            <person name="Winkler S."/>
            <person name="Fedrigo O."/>
            <person name="Rhie A."/>
            <person name="Koren S."/>
            <person name="Phillippy A."/>
            <person name="Lewin H."/>
            <person name="Damas J."/>
            <person name="Howe K."/>
            <person name="Mountcastle J."/>
            <person name="Jarvis E.D."/>
        </authorList>
    </citation>
    <scope>NUCLEOTIDE SEQUENCE [LARGE SCALE GENOMIC DNA]</scope>
</reference>
<feature type="binding site" evidence="3">
    <location>
        <begin position="259"/>
        <end position="263"/>
    </location>
    <ligand>
        <name>ATP</name>
        <dbReference type="ChEBI" id="CHEBI:30616"/>
    </ligand>
</feature>
<dbReference type="Gene3D" id="3.30.420.150">
    <property type="entry name" value="Exopolyphosphatase. Domain 2"/>
    <property type="match status" value="1"/>
</dbReference>
<dbReference type="GO" id="GO:0036384">
    <property type="term" value="F:CDP phosphatase activity"/>
    <property type="evidence" value="ECO:0007669"/>
    <property type="project" value="Ensembl"/>
</dbReference>
<proteinExistence type="inferred from homology"/>
<gene>
    <name evidence="4" type="primary">ENTPD6</name>
</gene>
<evidence type="ECO:0000256" key="1">
    <source>
        <dbReference type="ARBA" id="ARBA00009283"/>
    </source>
</evidence>
<keyword evidence="3" id="KW-0547">Nucleotide-binding</keyword>
<evidence type="ECO:0000313" key="5">
    <source>
        <dbReference type="Proteomes" id="UP000472240"/>
    </source>
</evidence>
<dbReference type="Proteomes" id="UP000472240">
    <property type="component" value="Chromosome 23"/>
</dbReference>
<reference evidence="4 5" key="1">
    <citation type="journal article" date="2015" name="Annu Rev Anim Biosci">
        <title>The Genome 10K Project: a way forward.</title>
        <authorList>
            <person name="Koepfli K.P."/>
            <person name="Paten B."/>
            <person name="O'Brien S.J."/>
            <person name="Koepfli K.P."/>
            <person name="Paten B."/>
            <person name="Antunes A."/>
            <person name="Belov K."/>
            <person name="Bustamante C."/>
            <person name="Castoe T.A."/>
            <person name="Clawson H."/>
            <person name="Crawford A.J."/>
            <person name="Diekhans M."/>
            <person name="Distel D."/>
            <person name="Durbin R."/>
            <person name="Earl D."/>
            <person name="Fujita M.K."/>
            <person name="Gamble T."/>
            <person name="Georges A."/>
            <person name="Gemmell N."/>
            <person name="Gilbert M.T."/>
            <person name="Graves J.M."/>
            <person name="Green R.E."/>
            <person name="Hickey G."/>
            <person name="Jarvis E.D."/>
            <person name="Johnson W."/>
            <person name="Komissarov A."/>
            <person name="Korf I."/>
            <person name="Kuhn R."/>
            <person name="Larkin D.M."/>
            <person name="Lewin H."/>
            <person name="Lopez J.V."/>
            <person name="Ma J."/>
            <person name="Marques-Bonet T."/>
            <person name="Miller W."/>
            <person name="Murphy R."/>
            <person name="Pevzner P."/>
            <person name="Shapiro B."/>
            <person name="Steiner C."/>
            <person name="Tamazian G."/>
            <person name="Venkatesh B."/>
            <person name="Wang J."/>
            <person name="Wayne R."/>
            <person name="Wiley E."/>
            <person name="Yang H."/>
            <person name="Zhang G."/>
            <person name="Haussler D."/>
            <person name="Ryder O."/>
            <person name="O'Brien S.J."/>
        </authorList>
    </citation>
    <scope>NUCLEOTIDE SEQUENCE</scope>
</reference>
<reference evidence="4 5" key="2">
    <citation type="journal article" date="2018" name="Annu Rev Anim Biosci">
        <title>Bat Biology, Genomes, and the Bat1K Project: To Generate Chromosome-Level Genomes for All Living Bat Species.</title>
        <authorList>
            <person name="Teeling E.C."/>
            <person name="Vernes S.C."/>
            <person name="Davalos L.M."/>
            <person name="Ray D.A."/>
            <person name="Gilbert M.T.P."/>
            <person name="Myers E."/>
        </authorList>
    </citation>
    <scope>NUCLEOTIDE SEQUENCE</scope>
</reference>
<dbReference type="GO" id="GO:0005524">
    <property type="term" value="F:ATP binding"/>
    <property type="evidence" value="ECO:0007669"/>
    <property type="project" value="UniProtKB-KW"/>
</dbReference>
<dbReference type="Pfam" id="PF01150">
    <property type="entry name" value="GDA1_CD39"/>
    <property type="match status" value="1"/>
</dbReference>
<dbReference type="GO" id="GO:0005886">
    <property type="term" value="C:plasma membrane"/>
    <property type="evidence" value="ECO:0007669"/>
    <property type="project" value="Ensembl"/>
</dbReference>
<dbReference type="GO" id="GO:0004382">
    <property type="term" value="F:GDP phosphatase activity"/>
    <property type="evidence" value="ECO:0007669"/>
    <property type="project" value="Ensembl"/>
</dbReference>